<comment type="similarity">
    <text evidence="1 5">Belongs to the EF-Ts family.</text>
</comment>
<organism evidence="7 8">
    <name type="scientific">Cryomorpha ignava</name>
    <dbReference type="NCBI Taxonomy" id="101383"/>
    <lineage>
        <taxon>Bacteria</taxon>
        <taxon>Pseudomonadati</taxon>
        <taxon>Bacteroidota</taxon>
        <taxon>Flavobacteriia</taxon>
        <taxon>Flavobacteriales</taxon>
        <taxon>Cryomorphaceae</taxon>
        <taxon>Cryomorpha</taxon>
    </lineage>
</organism>
<gene>
    <name evidence="5" type="primary">tsf</name>
    <name evidence="7" type="ORF">G3O08_00165</name>
</gene>
<protein>
    <recommendedName>
        <fullName evidence="2 5">Elongation factor Ts</fullName>
        <shortName evidence="5">EF-Ts</shortName>
    </recommendedName>
</protein>
<evidence type="ECO:0000256" key="3">
    <source>
        <dbReference type="ARBA" id="ARBA00022768"/>
    </source>
</evidence>
<dbReference type="InterPro" id="IPR009060">
    <property type="entry name" value="UBA-like_sf"/>
</dbReference>
<dbReference type="Gene3D" id="1.10.286.20">
    <property type="match status" value="1"/>
</dbReference>
<feature type="domain" description="Translation elongation factor EFTs/EF1B dimerisation" evidence="6">
    <location>
        <begin position="72"/>
        <end position="275"/>
    </location>
</feature>
<feature type="region of interest" description="Involved in Mg(2+) ion dislocation from EF-Tu" evidence="5">
    <location>
        <begin position="81"/>
        <end position="84"/>
    </location>
</feature>
<keyword evidence="5" id="KW-0963">Cytoplasm</keyword>
<keyword evidence="3 5" id="KW-0251">Elongation factor</keyword>
<dbReference type="FunFam" id="1.10.8.10:FF:000001">
    <property type="entry name" value="Elongation factor Ts"/>
    <property type="match status" value="1"/>
</dbReference>
<dbReference type="InterPro" id="IPR014039">
    <property type="entry name" value="Transl_elong_EFTs/EF1B_dimer"/>
</dbReference>
<dbReference type="Gene3D" id="1.10.8.10">
    <property type="entry name" value="DNA helicase RuvA subunit, C-terminal domain"/>
    <property type="match status" value="1"/>
</dbReference>
<proteinExistence type="inferred from homology"/>
<dbReference type="GO" id="GO:0005737">
    <property type="term" value="C:cytoplasm"/>
    <property type="evidence" value="ECO:0007669"/>
    <property type="project" value="UniProtKB-SubCell"/>
</dbReference>
<dbReference type="AlphaFoldDB" id="A0A7K3WJW3"/>
<dbReference type="Gene3D" id="3.30.479.20">
    <property type="entry name" value="Elongation factor Ts, dimerisation domain"/>
    <property type="match status" value="2"/>
</dbReference>
<dbReference type="FunFam" id="1.10.286.20:FF:000001">
    <property type="entry name" value="Elongation factor Ts"/>
    <property type="match status" value="1"/>
</dbReference>
<comment type="caution">
    <text evidence="7">The sequence shown here is derived from an EMBL/GenBank/DDBJ whole genome shotgun (WGS) entry which is preliminary data.</text>
</comment>
<evidence type="ECO:0000256" key="1">
    <source>
        <dbReference type="ARBA" id="ARBA00005532"/>
    </source>
</evidence>
<dbReference type="EMBL" id="JAAGVY010000001">
    <property type="protein sequence ID" value="NEN21916.1"/>
    <property type="molecule type" value="Genomic_DNA"/>
</dbReference>
<dbReference type="SUPFAM" id="SSF46934">
    <property type="entry name" value="UBA-like"/>
    <property type="match status" value="1"/>
</dbReference>
<keyword evidence="8" id="KW-1185">Reference proteome</keyword>
<dbReference type="CDD" id="cd14275">
    <property type="entry name" value="UBA_EF-Ts"/>
    <property type="match status" value="1"/>
</dbReference>
<keyword evidence="4 5" id="KW-0648">Protein biosynthesis</keyword>
<dbReference type="PROSITE" id="PS01126">
    <property type="entry name" value="EF_TS_1"/>
    <property type="match status" value="1"/>
</dbReference>
<dbReference type="HAMAP" id="MF_00050">
    <property type="entry name" value="EF_Ts"/>
    <property type="match status" value="1"/>
</dbReference>
<comment type="subcellular location">
    <subcellularLocation>
        <location evidence="5">Cytoplasm</location>
    </subcellularLocation>
</comment>
<evidence type="ECO:0000313" key="7">
    <source>
        <dbReference type="EMBL" id="NEN21916.1"/>
    </source>
</evidence>
<name>A0A7K3WJW3_9FLAO</name>
<dbReference type="RefSeq" id="WP_163282642.1">
    <property type="nucleotide sequence ID" value="NZ_JAAGVY010000001.1"/>
</dbReference>
<evidence type="ECO:0000313" key="8">
    <source>
        <dbReference type="Proteomes" id="UP000486602"/>
    </source>
</evidence>
<dbReference type="SUPFAM" id="SSF54713">
    <property type="entry name" value="Elongation factor Ts (EF-Ts), dimerisation domain"/>
    <property type="match status" value="2"/>
</dbReference>
<comment type="function">
    <text evidence="5">Associates with the EF-Tu.GDP complex and induces the exchange of GDP to GTP. It remains bound to the aminoacyl-tRNA.EF-Tu.GTP complex up to the GTP hydrolysis stage on the ribosome.</text>
</comment>
<dbReference type="PANTHER" id="PTHR11741:SF0">
    <property type="entry name" value="ELONGATION FACTOR TS, MITOCHONDRIAL"/>
    <property type="match status" value="1"/>
</dbReference>
<dbReference type="InterPro" id="IPR018101">
    <property type="entry name" value="Transl_elong_Ts_CS"/>
</dbReference>
<dbReference type="InterPro" id="IPR036402">
    <property type="entry name" value="EF-Ts_dimer_sf"/>
</dbReference>
<evidence type="ECO:0000256" key="4">
    <source>
        <dbReference type="ARBA" id="ARBA00022917"/>
    </source>
</evidence>
<evidence type="ECO:0000256" key="2">
    <source>
        <dbReference type="ARBA" id="ARBA00016956"/>
    </source>
</evidence>
<sequence>MKITAADVNKLRKQTGAGMMDCKKALVESNGDFEEAVDFLRKQGQKVAAKRSDRDASEGTVIAKTTENGKLGAIIMLNCETDFVAQNADFVKFAENILETAISKKPADLEALKALPYMDSGLTIAEKITEQTGVIGEKVQLSSYGTVEADKVVAYIHPGNRLASVVGLNKDGNYDELGRDIAMQVAAMAPVALDKDGVPQDVIDREIEVGKEQAIQEGKPAEMAEKIAMGRLNKFYQENTLMNQSFIKDNKKSIKQYLGDAEKGLSVTAFKRFSLS</sequence>
<reference evidence="7 8" key="1">
    <citation type="submission" date="2020-02" db="EMBL/GenBank/DDBJ databases">
        <title>Out from the shadows clarifying the taxonomy of the family Cryomorphaceae and related taxa by utilizing the GTDB taxonomic framework.</title>
        <authorList>
            <person name="Bowman J.P."/>
        </authorList>
    </citation>
    <scope>NUCLEOTIDE SEQUENCE [LARGE SCALE GENOMIC DNA]</scope>
    <source>
        <strain evidence="7 8">QSSC 1-22</strain>
    </source>
</reference>
<evidence type="ECO:0000259" key="6">
    <source>
        <dbReference type="Pfam" id="PF00889"/>
    </source>
</evidence>
<dbReference type="NCBIfam" id="TIGR00116">
    <property type="entry name" value="tsf"/>
    <property type="match status" value="1"/>
</dbReference>
<dbReference type="Pfam" id="PF00889">
    <property type="entry name" value="EF_TS"/>
    <property type="match status" value="1"/>
</dbReference>
<dbReference type="Proteomes" id="UP000486602">
    <property type="component" value="Unassembled WGS sequence"/>
</dbReference>
<accession>A0A7K3WJW3</accession>
<evidence type="ECO:0000256" key="5">
    <source>
        <dbReference type="HAMAP-Rule" id="MF_00050"/>
    </source>
</evidence>
<dbReference type="InterPro" id="IPR001816">
    <property type="entry name" value="Transl_elong_EFTs/EF1B"/>
</dbReference>
<dbReference type="GO" id="GO:0003746">
    <property type="term" value="F:translation elongation factor activity"/>
    <property type="evidence" value="ECO:0007669"/>
    <property type="project" value="UniProtKB-UniRule"/>
</dbReference>
<dbReference type="PANTHER" id="PTHR11741">
    <property type="entry name" value="ELONGATION FACTOR TS"/>
    <property type="match status" value="1"/>
</dbReference>